<dbReference type="CDD" id="cd00167">
    <property type="entry name" value="SANT"/>
    <property type="match status" value="1"/>
</dbReference>
<dbReference type="InterPro" id="IPR021786">
    <property type="entry name" value="Cdc5p/Cef1_C"/>
</dbReference>
<dbReference type="InterPro" id="IPR047240">
    <property type="entry name" value="SANT_CDC5L_II"/>
</dbReference>
<evidence type="ECO:0000256" key="3">
    <source>
        <dbReference type="ARBA" id="ARBA00022664"/>
    </source>
</evidence>
<dbReference type="Pfam" id="PF13921">
    <property type="entry name" value="Myb_DNA-bind_6"/>
    <property type="match status" value="1"/>
</dbReference>
<keyword evidence="18" id="KW-1185">Reference proteome</keyword>
<evidence type="ECO:0000313" key="17">
    <source>
        <dbReference type="EMBL" id="KAF7278250.1"/>
    </source>
</evidence>
<evidence type="ECO:0000256" key="13">
    <source>
        <dbReference type="SAM" id="Coils"/>
    </source>
</evidence>
<feature type="compositionally biased region" description="Acidic residues" evidence="14">
    <location>
        <begin position="845"/>
        <end position="855"/>
    </location>
</feature>
<sequence>MPRVMIKGGVWRNTEDEILKAAVMKYGKNQWSRIASLLHRKSAKQCKARWFEWLDPSIKKTEWSREEDEKLLHLAKLMPTQWRTIAPIIGRTAAQCLERYEYLLDQAQKKEDGEDTADDPRKLKPGEIDPNPETKPARPDPKDMDEDELEMLSEARARLANTQGKKAKRKAREKQLEEARRLAALQKRRELRAAGIEVNPRRRKKRGVDYNAEIPFEKRPAIGFYDTSNEVLDPMAPDFSKMTQQALDGEIRSEQEEKERKKDKQKLKQRKENDIPQAMLQNQEPAKKRSKLVLPEPQISDQELHQVVKLGKASEVAREVAAESGIDSTDTLLNDYTVTPQAAATPRTPAPMTDRILQEAQNVMALTHVDTPLKGGLNTPLHNSDFSGVVPQAQVVATPNTVLATPFRSTRSDGGATPGTTFSTPRSGALVPVGGQSGNFTPSVRDKLNINPEEGLEVAETPAQHRMFQTSLKEQLKMGLSSLPQPKNDYEIVVPEQIDQEMPEQAQDQMIEDQSDIDKRYQEELKAKAAKELAMRSKVIQRDFPRPLEVNLTMLRPLNENYALTELQKAEELIKCEMATMLQYDNLKNPILNPIKQSAKSQAQQLAFLEEHPYESFGTDELEIARSMLKNEMEIVKTGMNHGELPIEAYTQVWEECLREVLFLPNQNRYTRVNLANKKDRLESAEKRLEQNRAHMAKEAKRAAKMEKKLKILTGGYQSKAQVLIKQLQDTYESIDQAYLESNTFKFLQEQEKSALPRRIQSLTEDVSRQMEREKSLQNRYNDLQNQIRDLHEKYKNLEENQLVELNMDKALDNNDAIQGSATDDQNVVSSSTINGLGENGIENQADENGDVEMN</sequence>
<evidence type="ECO:0000259" key="16">
    <source>
        <dbReference type="PROSITE" id="PS51294"/>
    </source>
</evidence>
<feature type="region of interest" description="Disordered" evidence="14">
    <location>
        <begin position="816"/>
        <end position="855"/>
    </location>
</feature>
<dbReference type="GO" id="GO:0000398">
    <property type="term" value="P:mRNA splicing, via spliceosome"/>
    <property type="evidence" value="ECO:0007669"/>
    <property type="project" value="InterPro"/>
</dbReference>
<evidence type="ECO:0000313" key="18">
    <source>
        <dbReference type="Proteomes" id="UP000625711"/>
    </source>
</evidence>
<feature type="compositionally biased region" description="Basic and acidic residues" evidence="14">
    <location>
        <begin position="249"/>
        <end position="262"/>
    </location>
</feature>
<dbReference type="GO" id="GO:0000977">
    <property type="term" value="F:RNA polymerase II transcription regulatory region sequence-specific DNA binding"/>
    <property type="evidence" value="ECO:0007669"/>
    <property type="project" value="TreeGrafter"/>
</dbReference>
<dbReference type="SMART" id="SM00717">
    <property type="entry name" value="SANT"/>
    <property type="match status" value="2"/>
</dbReference>
<dbReference type="InterPro" id="IPR009057">
    <property type="entry name" value="Homeodomain-like_sf"/>
</dbReference>
<name>A0A834MFT3_RHYFE</name>
<proteinExistence type="inferred from homology"/>
<evidence type="ECO:0000256" key="11">
    <source>
        <dbReference type="ARBA" id="ARBA00023242"/>
    </source>
</evidence>
<evidence type="ECO:0000256" key="14">
    <source>
        <dbReference type="SAM" id="MobiDB-lite"/>
    </source>
</evidence>
<dbReference type="GO" id="GO:0000981">
    <property type="term" value="F:DNA-binding transcription factor activity, RNA polymerase II-specific"/>
    <property type="evidence" value="ECO:0007669"/>
    <property type="project" value="TreeGrafter"/>
</dbReference>
<dbReference type="PROSITE" id="PS51294">
    <property type="entry name" value="HTH_MYB"/>
    <property type="match status" value="2"/>
</dbReference>
<feature type="domain" description="Myb-like" evidence="15">
    <location>
        <begin position="55"/>
        <end position="104"/>
    </location>
</feature>
<feature type="coiled-coil region" evidence="13">
    <location>
        <begin position="760"/>
        <end position="801"/>
    </location>
</feature>
<feature type="region of interest" description="Disordered" evidence="14">
    <location>
        <begin position="234"/>
        <end position="292"/>
    </location>
</feature>
<evidence type="ECO:0000256" key="10">
    <source>
        <dbReference type="ARBA" id="ARBA00023204"/>
    </source>
</evidence>
<evidence type="ECO:0000256" key="6">
    <source>
        <dbReference type="ARBA" id="ARBA00022763"/>
    </source>
</evidence>
<dbReference type="InterPro" id="IPR017930">
    <property type="entry name" value="Myb_dom"/>
</dbReference>
<dbReference type="CDD" id="cd11659">
    <property type="entry name" value="SANT_CDC5_II"/>
    <property type="match status" value="1"/>
</dbReference>
<dbReference type="Proteomes" id="UP000625711">
    <property type="component" value="Unassembled WGS sequence"/>
</dbReference>
<keyword evidence="7 13" id="KW-0175">Coiled coil</keyword>
<evidence type="ECO:0008006" key="19">
    <source>
        <dbReference type="Google" id="ProtNLM"/>
    </source>
</evidence>
<evidence type="ECO:0000256" key="8">
    <source>
        <dbReference type="ARBA" id="ARBA00023125"/>
    </source>
</evidence>
<dbReference type="OrthoDB" id="1410009at2759"/>
<dbReference type="InterPro" id="IPR047242">
    <property type="entry name" value="CDC5L/Cef1"/>
</dbReference>
<feature type="domain" description="Myb-like" evidence="15">
    <location>
        <begin position="3"/>
        <end position="54"/>
    </location>
</feature>
<dbReference type="PANTHER" id="PTHR45885">
    <property type="entry name" value="CELL DIVISION CYCLE 5-LIKE PROTEIN"/>
    <property type="match status" value="1"/>
</dbReference>
<comment type="subcellular location">
    <subcellularLocation>
        <location evidence="1">Nucleus</location>
    </subcellularLocation>
</comment>
<feature type="compositionally biased region" description="Basic and acidic residues" evidence="14">
    <location>
        <begin position="108"/>
        <end position="127"/>
    </location>
</feature>
<dbReference type="GO" id="GO:0005681">
    <property type="term" value="C:spliceosomal complex"/>
    <property type="evidence" value="ECO:0007669"/>
    <property type="project" value="UniProtKB-KW"/>
</dbReference>
<organism evidence="17 18">
    <name type="scientific">Rhynchophorus ferrugineus</name>
    <name type="common">Red palm weevil</name>
    <name type="synonym">Curculio ferrugineus</name>
    <dbReference type="NCBI Taxonomy" id="354439"/>
    <lineage>
        <taxon>Eukaryota</taxon>
        <taxon>Metazoa</taxon>
        <taxon>Ecdysozoa</taxon>
        <taxon>Arthropoda</taxon>
        <taxon>Hexapoda</taxon>
        <taxon>Insecta</taxon>
        <taxon>Pterygota</taxon>
        <taxon>Neoptera</taxon>
        <taxon>Endopterygota</taxon>
        <taxon>Coleoptera</taxon>
        <taxon>Polyphaga</taxon>
        <taxon>Cucujiformia</taxon>
        <taxon>Curculionidae</taxon>
        <taxon>Dryophthorinae</taxon>
        <taxon>Rhynchophorus</taxon>
    </lineage>
</organism>
<dbReference type="FunFam" id="1.10.10.60:FF:000091">
    <property type="entry name" value="CDC5 cell division cycle 5-like"/>
    <property type="match status" value="1"/>
</dbReference>
<dbReference type="EMBL" id="JAACXV010000404">
    <property type="protein sequence ID" value="KAF7278250.1"/>
    <property type="molecule type" value="Genomic_DNA"/>
</dbReference>
<keyword evidence="12" id="KW-0131">Cell cycle</keyword>
<dbReference type="FunFam" id="1.10.10.60:FF:000021">
    <property type="entry name" value="CDC5 cell division cycle 5-like"/>
    <property type="match status" value="1"/>
</dbReference>
<evidence type="ECO:0000256" key="2">
    <source>
        <dbReference type="ARBA" id="ARBA00010506"/>
    </source>
</evidence>
<evidence type="ECO:0000256" key="9">
    <source>
        <dbReference type="ARBA" id="ARBA00023187"/>
    </source>
</evidence>
<evidence type="ECO:0000256" key="12">
    <source>
        <dbReference type="ARBA" id="ARBA00023306"/>
    </source>
</evidence>
<dbReference type="GO" id="GO:0006281">
    <property type="term" value="P:DNA repair"/>
    <property type="evidence" value="ECO:0007669"/>
    <property type="project" value="UniProtKB-KW"/>
</dbReference>
<evidence type="ECO:0000256" key="4">
    <source>
        <dbReference type="ARBA" id="ARBA00022728"/>
    </source>
</evidence>
<dbReference type="GO" id="GO:0000974">
    <property type="term" value="C:Prp19 complex"/>
    <property type="evidence" value="ECO:0007669"/>
    <property type="project" value="InterPro"/>
</dbReference>
<keyword evidence="10" id="KW-0234">DNA repair</keyword>
<evidence type="ECO:0000256" key="1">
    <source>
        <dbReference type="ARBA" id="ARBA00004123"/>
    </source>
</evidence>
<comment type="caution">
    <text evidence="17">The sequence shown here is derived from an EMBL/GenBank/DDBJ whole genome shotgun (WGS) entry which is preliminary data.</text>
</comment>
<accession>A0A834MFT3</accession>
<feature type="domain" description="HTH myb-type" evidence="16">
    <location>
        <begin position="1"/>
        <end position="58"/>
    </location>
</feature>
<dbReference type="PROSITE" id="PS50090">
    <property type="entry name" value="MYB_LIKE"/>
    <property type="match status" value="2"/>
</dbReference>
<keyword evidence="3" id="KW-0507">mRNA processing</keyword>
<feature type="region of interest" description="Disordered" evidence="14">
    <location>
        <begin position="405"/>
        <end position="442"/>
    </location>
</feature>
<keyword evidence="8" id="KW-0238">DNA-binding</keyword>
<comment type="similarity">
    <text evidence="2">Belongs to the CEF1 family.</text>
</comment>
<keyword evidence="11" id="KW-0539">Nucleus</keyword>
<dbReference type="SUPFAM" id="SSF46689">
    <property type="entry name" value="Homeodomain-like"/>
    <property type="match status" value="1"/>
</dbReference>
<gene>
    <name evidence="17" type="ORF">GWI33_008606</name>
</gene>
<protein>
    <recommendedName>
        <fullName evidence="19">Cell division cycle 5-like protein</fullName>
    </recommendedName>
</protein>
<dbReference type="AlphaFoldDB" id="A0A834MFT3"/>
<dbReference type="Pfam" id="PF11831">
    <property type="entry name" value="Myb_Cef"/>
    <property type="match status" value="1"/>
</dbReference>
<evidence type="ECO:0000256" key="5">
    <source>
        <dbReference type="ARBA" id="ARBA00022737"/>
    </source>
</evidence>
<evidence type="ECO:0000259" key="15">
    <source>
        <dbReference type="PROSITE" id="PS50090"/>
    </source>
</evidence>
<dbReference type="Gene3D" id="1.10.10.60">
    <property type="entry name" value="Homeodomain-like"/>
    <property type="match status" value="2"/>
</dbReference>
<keyword evidence="6" id="KW-0227">DNA damage</keyword>
<keyword evidence="9" id="KW-0508">mRNA splicing</keyword>
<feature type="coiled-coil region" evidence="13">
    <location>
        <begin position="672"/>
        <end position="702"/>
    </location>
</feature>
<feature type="region of interest" description="Disordered" evidence="14">
    <location>
        <begin position="159"/>
        <end position="178"/>
    </location>
</feature>
<evidence type="ECO:0000256" key="7">
    <source>
        <dbReference type="ARBA" id="ARBA00023054"/>
    </source>
</evidence>
<keyword evidence="4" id="KW-0747">Spliceosome</keyword>
<feature type="compositionally biased region" description="Polar residues" evidence="14">
    <location>
        <begin position="816"/>
        <end position="835"/>
    </location>
</feature>
<dbReference type="PANTHER" id="PTHR45885:SF1">
    <property type="entry name" value="CELL DIVISION CYCLE 5-LIKE PROTEIN"/>
    <property type="match status" value="1"/>
</dbReference>
<feature type="region of interest" description="Disordered" evidence="14">
    <location>
        <begin position="108"/>
        <end position="145"/>
    </location>
</feature>
<reference evidence="17" key="1">
    <citation type="submission" date="2020-08" db="EMBL/GenBank/DDBJ databases">
        <title>Genome sequencing and assembly of the red palm weevil Rhynchophorus ferrugineus.</title>
        <authorList>
            <person name="Dias G.B."/>
            <person name="Bergman C.M."/>
            <person name="Manee M."/>
        </authorList>
    </citation>
    <scope>NUCLEOTIDE SEQUENCE</scope>
    <source>
        <strain evidence="17">AA-2017</strain>
        <tissue evidence="17">Whole larva</tissue>
    </source>
</reference>
<keyword evidence="5" id="KW-0677">Repeat</keyword>
<feature type="domain" description="HTH myb-type" evidence="16">
    <location>
        <begin position="59"/>
        <end position="108"/>
    </location>
</feature>
<dbReference type="InterPro" id="IPR001005">
    <property type="entry name" value="SANT/Myb"/>
</dbReference>